<dbReference type="InterPro" id="IPR014347">
    <property type="entry name" value="Tautomerase/MIF_sf"/>
</dbReference>
<evidence type="ECO:0000313" key="4">
    <source>
        <dbReference type="EMBL" id="ABC34845.1"/>
    </source>
</evidence>
<evidence type="ECO:0000256" key="1">
    <source>
        <dbReference type="ARBA" id="ARBA00006723"/>
    </source>
</evidence>
<dbReference type="SUPFAM" id="SSF55331">
    <property type="entry name" value="Tautomerase/MIF"/>
    <property type="match status" value="1"/>
</dbReference>
<sequence>MQPHARTRRTPFLRRLFRHLIMPTLEVYLPAGHPDALKAELIDRLTAATVAAIGAPAEAVRILLNALPAAHIGLGGRSAADGAPSALPVIVAILISGRTDDQKRALIAALSDASAAVLDAPLDAIRVIVKDIAATDFGIGGKTARALGR</sequence>
<dbReference type="KEGG" id="bte:BTH_II0325"/>
<gene>
    <name evidence="4" type="ordered locus">BTH_II0325</name>
</gene>
<keyword evidence="5" id="KW-1185">Reference proteome</keyword>
<evidence type="ECO:0000256" key="2">
    <source>
        <dbReference type="ARBA" id="ARBA00023235"/>
    </source>
</evidence>
<evidence type="ECO:0000313" key="5">
    <source>
        <dbReference type="Proteomes" id="UP000001930"/>
    </source>
</evidence>
<dbReference type="Pfam" id="PF01361">
    <property type="entry name" value="Tautomerase"/>
    <property type="match status" value="2"/>
</dbReference>
<feature type="domain" description="4-oxalocrotonate tautomerase-like" evidence="3">
    <location>
        <begin position="94"/>
        <end position="143"/>
    </location>
</feature>
<name>Q2T8H3_BURTA</name>
<dbReference type="Gene3D" id="3.30.429.10">
    <property type="entry name" value="Macrophage Migration Inhibitory Factor"/>
    <property type="match status" value="2"/>
</dbReference>
<comment type="similarity">
    <text evidence="1">Belongs to the 4-oxalocrotonate tautomerase family.</text>
</comment>
<feature type="domain" description="4-oxalocrotonate tautomerase-like" evidence="3">
    <location>
        <begin position="23"/>
        <end position="80"/>
    </location>
</feature>
<keyword evidence="2" id="KW-0413">Isomerase</keyword>
<dbReference type="HOGENOM" id="CLU_156404_0_0_4"/>
<accession>Q2T8H3</accession>
<reference evidence="4 5" key="1">
    <citation type="journal article" date="2005" name="BMC Genomics">
        <title>Bacterial genome adaptation to niches: divergence of the potential virulence genes in three Burkholderia species of different survival strategies.</title>
        <authorList>
            <person name="Kim H.S."/>
            <person name="Schell M.A."/>
            <person name="Yu Y."/>
            <person name="Ulrich R.L."/>
            <person name="Sarria S.H."/>
            <person name="Nierman W.C."/>
            <person name="DeShazer D."/>
        </authorList>
    </citation>
    <scope>NUCLEOTIDE SEQUENCE [LARGE SCALE GENOMIC DNA]</scope>
    <source>
        <strain evidence="5">ATCC 700388 / DSM 13276 / CCUG 48851 / CIP 106301 / E264</strain>
    </source>
</reference>
<organism evidence="4 5">
    <name type="scientific">Burkholderia thailandensis (strain ATCC 700388 / DSM 13276 / CCUG 48851 / CIP 106301 / E264)</name>
    <dbReference type="NCBI Taxonomy" id="271848"/>
    <lineage>
        <taxon>Bacteria</taxon>
        <taxon>Pseudomonadati</taxon>
        <taxon>Pseudomonadota</taxon>
        <taxon>Betaproteobacteria</taxon>
        <taxon>Burkholderiales</taxon>
        <taxon>Burkholderiaceae</taxon>
        <taxon>Burkholderia</taxon>
        <taxon>pseudomallei group</taxon>
    </lineage>
</organism>
<dbReference type="AlphaFoldDB" id="Q2T8H3"/>
<dbReference type="Proteomes" id="UP000001930">
    <property type="component" value="Chromosome II"/>
</dbReference>
<dbReference type="EMBL" id="CP000085">
    <property type="protein sequence ID" value="ABC34845.1"/>
    <property type="molecule type" value="Genomic_DNA"/>
</dbReference>
<dbReference type="GO" id="GO:0016853">
    <property type="term" value="F:isomerase activity"/>
    <property type="evidence" value="ECO:0007669"/>
    <property type="project" value="UniProtKB-KW"/>
</dbReference>
<proteinExistence type="inferred from homology"/>
<dbReference type="PANTHER" id="PTHR35530">
    <property type="entry name" value="TAUTOMERASE-RELATED"/>
    <property type="match status" value="1"/>
</dbReference>
<evidence type="ECO:0000259" key="3">
    <source>
        <dbReference type="Pfam" id="PF01361"/>
    </source>
</evidence>
<dbReference type="PANTHER" id="PTHR35530:SF1">
    <property type="entry name" value="2-HYDROXYMUCONATE TAUTOMERASE"/>
    <property type="match status" value="1"/>
</dbReference>
<dbReference type="InterPro" id="IPR004370">
    <property type="entry name" value="4-OT-like_dom"/>
</dbReference>
<protein>
    <submittedName>
        <fullName evidence="4">Tautomerase</fullName>
    </submittedName>
</protein>